<reference evidence="2" key="1">
    <citation type="submission" date="2022-05" db="EMBL/GenBank/DDBJ databases">
        <title>Corynebacterium sp. TA-R-1 sp. nov., isolated from human feces.</title>
        <authorList>
            <person name="Shamsuzzaman M."/>
            <person name="Dahal R.H."/>
        </authorList>
    </citation>
    <scope>NUCLEOTIDE SEQUENCE</scope>
    <source>
        <strain evidence="2">TA-R-1</strain>
    </source>
</reference>
<evidence type="ECO:0000259" key="1">
    <source>
        <dbReference type="Pfam" id="PF02589"/>
    </source>
</evidence>
<dbReference type="Pfam" id="PF02589">
    <property type="entry name" value="LUD_dom"/>
    <property type="match status" value="1"/>
</dbReference>
<accession>A0ABT1FZY1</accession>
<dbReference type="SUPFAM" id="SSF100950">
    <property type="entry name" value="NagB/RpiA/CoA transferase-like"/>
    <property type="match status" value="1"/>
</dbReference>
<proteinExistence type="predicted"/>
<dbReference type="InterPro" id="IPR024185">
    <property type="entry name" value="FTHF_cligase-like_sf"/>
</dbReference>
<dbReference type="Proteomes" id="UP001204000">
    <property type="component" value="Unassembled WGS sequence"/>
</dbReference>
<evidence type="ECO:0000313" key="2">
    <source>
        <dbReference type="EMBL" id="MCP1387340.1"/>
    </source>
</evidence>
<dbReference type="PANTHER" id="PTHR43682:SF1">
    <property type="entry name" value="LACTATE UTILIZATION PROTEIN C"/>
    <property type="match status" value="1"/>
</dbReference>
<evidence type="ECO:0000313" key="3">
    <source>
        <dbReference type="Proteomes" id="UP001204000"/>
    </source>
</evidence>
<gene>
    <name evidence="2" type="ORF">M5J20_03945</name>
</gene>
<dbReference type="PANTHER" id="PTHR43682">
    <property type="entry name" value="LACTATE UTILIZATION PROTEIN C"/>
    <property type="match status" value="1"/>
</dbReference>
<protein>
    <submittedName>
        <fullName evidence="2">LUD domain-containing protein</fullName>
    </submittedName>
</protein>
<dbReference type="InterPro" id="IPR037171">
    <property type="entry name" value="NagB/RpiA_transferase-like"/>
</dbReference>
<sequence>MTTKVTGNNATEERRNADAKKEILQRIRNAQQLSETPSHVEAIREYRTESDLSTEELREILIDRLVDYKATVVETSEENLAKDIAGILAERGATDIVYAPGMDASLFEAFEGEARADDPSSDPRELNDIGAAVTESKVTSAQTGTIVLEAGDACGRRSLSLVPDRHVVVVRPDSVVFGVPELVARLDPLKPNTMISGGSATSDIELVRVEGVHGPRDLIVMVVH</sequence>
<name>A0ABT1FZY1_9CORY</name>
<keyword evidence="3" id="KW-1185">Reference proteome</keyword>
<dbReference type="Gene3D" id="3.40.50.10420">
    <property type="entry name" value="NagB/RpiA/CoA transferase-like"/>
    <property type="match status" value="1"/>
</dbReference>
<organism evidence="2 3">
    <name type="scientific">Corynebacterium stercoris</name>
    <dbReference type="NCBI Taxonomy" id="2943490"/>
    <lineage>
        <taxon>Bacteria</taxon>
        <taxon>Bacillati</taxon>
        <taxon>Actinomycetota</taxon>
        <taxon>Actinomycetes</taxon>
        <taxon>Mycobacteriales</taxon>
        <taxon>Corynebacteriaceae</taxon>
        <taxon>Corynebacterium</taxon>
    </lineage>
</organism>
<dbReference type="RefSeq" id="WP_253576546.1">
    <property type="nucleotide sequence ID" value="NZ_JAMFTQ010000003.1"/>
</dbReference>
<comment type="caution">
    <text evidence="2">The sequence shown here is derived from an EMBL/GenBank/DDBJ whole genome shotgun (WGS) entry which is preliminary data.</text>
</comment>
<dbReference type="InterPro" id="IPR003741">
    <property type="entry name" value="LUD_dom"/>
</dbReference>
<feature type="domain" description="LUD" evidence="1">
    <location>
        <begin position="68"/>
        <end position="223"/>
    </location>
</feature>
<dbReference type="EMBL" id="JAMFTQ010000003">
    <property type="protein sequence ID" value="MCP1387340.1"/>
    <property type="molecule type" value="Genomic_DNA"/>
</dbReference>